<organism evidence="14 15">
    <name type="scientific">Elysia marginata</name>
    <dbReference type="NCBI Taxonomy" id="1093978"/>
    <lineage>
        <taxon>Eukaryota</taxon>
        <taxon>Metazoa</taxon>
        <taxon>Spiralia</taxon>
        <taxon>Lophotrochozoa</taxon>
        <taxon>Mollusca</taxon>
        <taxon>Gastropoda</taxon>
        <taxon>Heterobranchia</taxon>
        <taxon>Euthyneura</taxon>
        <taxon>Panpulmonata</taxon>
        <taxon>Sacoglossa</taxon>
        <taxon>Placobranchoidea</taxon>
        <taxon>Plakobranchidae</taxon>
        <taxon>Elysia</taxon>
    </lineage>
</organism>
<dbReference type="InterPro" id="IPR038603">
    <property type="entry name" value="Znf_FCS_sf"/>
</dbReference>
<evidence type="ECO:0000256" key="1">
    <source>
        <dbReference type="ARBA" id="ARBA00004123"/>
    </source>
</evidence>
<comment type="subcellular location">
    <subcellularLocation>
        <location evidence="1">Nucleus</location>
    </subcellularLocation>
</comment>
<accession>A0AAV4JM43</accession>
<dbReference type="Pfam" id="PF21319">
    <property type="entry name" value="zf-FCS_1"/>
    <property type="match status" value="1"/>
</dbReference>
<evidence type="ECO:0000256" key="3">
    <source>
        <dbReference type="ARBA" id="ARBA00022737"/>
    </source>
</evidence>
<dbReference type="CDD" id="cd20126">
    <property type="entry name" value="MBT_MBTD1_rpt3"/>
    <property type="match status" value="1"/>
</dbReference>
<evidence type="ECO:0000256" key="9">
    <source>
        <dbReference type="ARBA" id="ARBA00023242"/>
    </source>
</evidence>
<evidence type="ECO:0000256" key="5">
    <source>
        <dbReference type="ARBA" id="ARBA00022833"/>
    </source>
</evidence>
<feature type="domain" description="FCS-type" evidence="13">
    <location>
        <begin position="117"/>
        <end position="152"/>
    </location>
</feature>
<dbReference type="Gene3D" id="2.30.30.140">
    <property type="match status" value="4"/>
</dbReference>
<evidence type="ECO:0000256" key="2">
    <source>
        <dbReference type="ARBA" id="ARBA00022723"/>
    </source>
</evidence>
<keyword evidence="3" id="KW-0677">Repeat</keyword>
<dbReference type="Gene3D" id="3.30.60.160">
    <property type="match status" value="1"/>
</dbReference>
<feature type="repeat" description="MBT" evidence="11">
    <location>
        <begin position="534"/>
        <end position="630"/>
    </location>
</feature>
<name>A0AAV4JM43_9GAST</name>
<evidence type="ECO:0000256" key="6">
    <source>
        <dbReference type="ARBA" id="ARBA00022853"/>
    </source>
</evidence>
<reference evidence="14 15" key="1">
    <citation type="journal article" date="2021" name="Elife">
        <title>Chloroplast acquisition without the gene transfer in kleptoplastic sea slugs, Plakobranchus ocellatus.</title>
        <authorList>
            <person name="Maeda T."/>
            <person name="Takahashi S."/>
            <person name="Yoshida T."/>
            <person name="Shimamura S."/>
            <person name="Takaki Y."/>
            <person name="Nagai Y."/>
            <person name="Toyoda A."/>
            <person name="Suzuki Y."/>
            <person name="Arimoto A."/>
            <person name="Ishii H."/>
            <person name="Satoh N."/>
            <person name="Nishiyama T."/>
            <person name="Hasebe M."/>
            <person name="Maruyama T."/>
            <person name="Minagawa J."/>
            <person name="Obokata J."/>
            <person name="Shigenobu S."/>
        </authorList>
    </citation>
    <scope>NUCLEOTIDE SEQUENCE [LARGE SCALE GENOMIC DNA]</scope>
</reference>
<dbReference type="InterPro" id="IPR012313">
    <property type="entry name" value="Znf_FCS"/>
</dbReference>
<dbReference type="SUPFAM" id="SSF47769">
    <property type="entry name" value="SAM/Pointed domain"/>
    <property type="match status" value="1"/>
</dbReference>
<dbReference type="SUPFAM" id="SSF63748">
    <property type="entry name" value="Tudor/PWWP/MBT"/>
    <property type="match status" value="4"/>
</dbReference>
<dbReference type="GO" id="GO:0045892">
    <property type="term" value="P:negative regulation of DNA-templated transcription"/>
    <property type="evidence" value="ECO:0007669"/>
    <property type="project" value="TreeGrafter"/>
</dbReference>
<dbReference type="GO" id="GO:0005634">
    <property type="term" value="C:nucleus"/>
    <property type="evidence" value="ECO:0007669"/>
    <property type="project" value="UniProtKB-SubCell"/>
</dbReference>
<dbReference type="AlphaFoldDB" id="A0AAV4JM43"/>
<dbReference type="InterPro" id="IPR013761">
    <property type="entry name" value="SAM/pointed_sf"/>
</dbReference>
<feature type="compositionally biased region" description="Polar residues" evidence="12">
    <location>
        <begin position="829"/>
        <end position="843"/>
    </location>
</feature>
<evidence type="ECO:0000256" key="10">
    <source>
        <dbReference type="PROSITE-ProRule" id="PRU00367"/>
    </source>
</evidence>
<feature type="region of interest" description="Disordered" evidence="12">
    <location>
        <begin position="157"/>
        <end position="183"/>
    </location>
</feature>
<keyword evidence="8" id="KW-0804">Transcription</keyword>
<evidence type="ECO:0000313" key="15">
    <source>
        <dbReference type="Proteomes" id="UP000762676"/>
    </source>
</evidence>
<dbReference type="SMART" id="SM00561">
    <property type="entry name" value="MBT"/>
    <property type="match status" value="4"/>
</dbReference>
<feature type="repeat" description="MBT" evidence="11">
    <location>
        <begin position="423"/>
        <end position="527"/>
    </location>
</feature>
<dbReference type="GO" id="GO:0008270">
    <property type="term" value="F:zinc ion binding"/>
    <property type="evidence" value="ECO:0007669"/>
    <property type="project" value="UniProtKB-KW"/>
</dbReference>
<feature type="repeat" description="MBT" evidence="11">
    <location>
        <begin position="315"/>
        <end position="417"/>
    </location>
</feature>
<evidence type="ECO:0000256" key="7">
    <source>
        <dbReference type="ARBA" id="ARBA00023015"/>
    </source>
</evidence>
<keyword evidence="4 10" id="KW-0863">Zinc-finger</keyword>
<dbReference type="EMBL" id="BMAT01006951">
    <property type="protein sequence ID" value="GFS22978.1"/>
    <property type="molecule type" value="Genomic_DNA"/>
</dbReference>
<dbReference type="GO" id="GO:0042393">
    <property type="term" value="F:histone binding"/>
    <property type="evidence" value="ECO:0007669"/>
    <property type="project" value="TreeGrafter"/>
</dbReference>
<sequence>MTVKHPVCLASKHQGPNVHLDFDTRTKWSNLSLGDRREDSLFNAFNKQDESSLGSADGLSFGGNSQDEEFPTPGQLYDGYDSYNESGMSTDNEDMNESLLDESFLYSDDKSSSYRFTNSKDGMATCEHCGSVGVKHAFYSKSKRFCSLSCSRSFATHQREGKPTPKAPIAAKRGKSGSRKGNLKNQTNALKACRAEAGRVFDWGPYLMSTQAAAASVSCFKHVPMHDCWEQMVDGVLVEVPNTDLDVSRDVKVYWIATVLKIYGYKVLLRYEGFASDGSKDFWSNLLSEDVHNVGWCATYGKMLAPPKTIRDKYSDWKEFLIKRLTGTRTIPPHFYMRAHEWLGEHKIKKGMFLEVVNKMCVSAMRCAVVKEVIGCRLRLNYVDSVEENDEFWCHMSSTLIHPVGWSQTVGHKLHASHDYITSCLSKVTMQRFGSNDVTPDMFPKSKDPPHGLSFQVGMKLEAIDPLNLSAICVATVMKVLRNNYLMIGIDGSMAENGSDWFCYHATSPCIFPVGFCEINNLYLTPPRETNGPFKWFDYLRDTGSMAAPVKLFDKDIPKHGFRPGMKVEAVDLMEPRLICVATVTKVVGRLLRIHFDGWEDNYDQWIDCSSPDIYPVGWCEAMKHNLEGPHNRLENQTSTPPIISRKRKGKTQIYRGPRKKRASVSDKRVRETGLKMSPLLHQDALGYSSTPDHTSPATVGTGVTIAVSNQEDKKYPPHKVLSAEIVAANLPPLLEPDMDTKTVTEMTSPPTLKINAKPPVLSPHGKPGKVDSQELADCLQQGEDVKPPASLLAVASAEDNSSLGEKAGRPSASLQNNLNTGAGPDSMGSLSNRIASPASTSENSEDQAGGSGGVIVLTLSSRLRALPLSSWSLSDVVTVLKVNGCAVYTSLFTKKDIDGAKLQTLTTGDLTKMASLMEGPILRLCDLVQQVKSCTANNLATS</sequence>
<feature type="region of interest" description="Disordered" evidence="12">
    <location>
        <begin position="50"/>
        <end position="94"/>
    </location>
</feature>
<evidence type="ECO:0000256" key="11">
    <source>
        <dbReference type="PROSITE-ProRule" id="PRU00459"/>
    </source>
</evidence>
<dbReference type="InterPro" id="IPR050548">
    <property type="entry name" value="PcG_chromatin_remod_factors"/>
</dbReference>
<evidence type="ECO:0000313" key="14">
    <source>
        <dbReference type="EMBL" id="GFS22978.1"/>
    </source>
</evidence>
<keyword evidence="5" id="KW-0862">Zinc</keyword>
<dbReference type="GO" id="GO:0003682">
    <property type="term" value="F:chromatin binding"/>
    <property type="evidence" value="ECO:0007669"/>
    <property type="project" value="TreeGrafter"/>
</dbReference>
<evidence type="ECO:0000256" key="4">
    <source>
        <dbReference type="ARBA" id="ARBA00022771"/>
    </source>
</evidence>
<keyword evidence="7" id="KW-0805">Transcription regulation</keyword>
<feature type="compositionally biased region" description="Basic residues" evidence="12">
    <location>
        <begin position="172"/>
        <end position="182"/>
    </location>
</feature>
<dbReference type="PANTHER" id="PTHR12247">
    <property type="entry name" value="POLYCOMB GROUP PROTEIN"/>
    <property type="match status" value="1"/>
</dbReference>
<dbReference type="PROSITE" id="PS51079">
    <property type="entry name" value="MBT"/>
    <property type="match status" value="4"/>
</dbReference>
<keyword evidence="6" id="KW-0156">Chromatin regulator</keyword>
<feature type="repeat" description="MBT" evidence="11">
    <location>
        <begin position="201"/>
        <end position="307"/>
    </location>
</feature>
<dbReference type="Gene3D" id="1.10.150.50">
    <property type="entry name" value="Transcription Factor, Ets-1"/>
    <property type="match status" value="1"/>
</dbReference>
<dbReference type="CDD" id="cd20098">
    <property type="entry name" value="MBT_dSfmbt-like_rpt2"/>
    <property type="match status" value="1"/>
</dbReference>
<dbReference type="PROSITE" id="PS51024">
    <property type="entry name" value="ZF_FCS"/>
    <property type="match status" value="1"/>
</dbReference>
<dbReference type="Proteomes" id="UP000762676">
    <property type="component" value="Unassembled WGS sequence"/>
</dbReference>
<protein>
    <submittedName>
        <fullName evidence="14">MBT domain-containing protein 1</fullName>
    </submittedName>
</protein>
<evidence type="ECO:0000256" key="8">
    <source>
        <dbReference type="ARBA" id="ARBA00023163"/>
    </source>
</evidence>
<feature type="compositionally biased region" description="Polar residues" evidence="12">
    <location>
        <begin position="742"/>
        <end position="751"/>
    </location>
</feature>
<feature type="region of interest" description="Disordered" evidence="12">
    <location>
        <begin position="741"/>
        <end position="773"/>
    </location>
</feature>
<dbReference type="Pfam" id="PF02820">
    <property type="entry name" value="MBT"/>
    <property type="match status" value="4"/>
</dbReference>
<proteinExistence type="predicted"/>
<dbReference type="CDD" id="cd20100">
    <property type="entry name" value="MBT_dSfmbt-like_rpt4"/>
    <property type="match status" value="1"/>
</dbReference>
<evidence type="ECO:0000256" key="12">
    <source>
        <dbReference type="SAM" id="MobiDB-lite"/>
    </source>
</evidence>
<keyword evidence="2" id="KW-0479">Metal-binding</keyword>
<evidence type="ECO:0000259" key="13">
    <source>
        <dbReference type="PROSITE" id="PS51024"/>
    </source>
</evidence>
<dbReference type="GO" id="GO:0006325">
    <property type="term" value="P:chromatin organization"/>
    <property type="evidence" value="ECO:0007669"/>
    <property type="project" value="UniProtKB-KW"/>
</dbReference>
<dbReference type="InterPro" id="IPR004092">
    <property type="entry name" value="Mbt"/>
</dbReference>
<feature type="region of interest" description="Disordered" evidence="12">
    <location>
        <begin position="797"/>
        <end position="851"/>
    </location>
</feature>
<comment type="caution">
    <text evidence="14">The sequence shown here is derived from an EMBL/GenBank/DDBJ whole genome shotgun (WGS) entry which is preliminary data.</text>
</comment>
<keyword evidence="15" id="KW-1185">Reference proteome</keyword>
<gene>
    <name evidence="14" type="ORF">ElyMa_003377700</name>
</gene>
<dbReference type="PANTHER" id="PTHR12247:SF104">
    <property type="entry name" value="POLYCOMB PROTEIN SFMBT"/>
    <property type="match status" value="1"/>
</dbReference>
<keyword evidence="9" id="KW-0539">Nucleus</keyword>